<reference evidence="8" key="1">
    <citation type="submission" date="2020-06" db="EMBL/GenBank/DDBJ databases">
        <authorList>
            <person name="Dong N."/>
        </authorList>
    </citation>
    <scope>NUCLEOTIDE SEQUENCE</scope>
    <source>
        <strain evidence="8">R1692</strain>
    </source>
</reference>
<evidence type="ECO:0000259" key="7">
    <source>
        <dbReference type="Pfam" id="PF13396"/>
    </source>
</evidence>
<gene>
    <name evidence="8" type="ORF">HX018_14395</name>
</gene>
<evidence type="ECO:0000256" key="6">
    <source>
        <dbReference type="SAM" id="Phobius"/>
    </source>
</evidence>
<accession>A0ABT7NQH6</accession>
<feature type="transmembrane region" description="Helical" evidence="6">
    <location>
        <begin position="12"/>
        <end position="33"/>
    </location>
</feature>
<evidence type="ECO:0000256" key="4">
    <source>
        <dbReference type="ARBA" id="ARBA00022989"/>
    </source>
</evidence>
<organism evidence="8 9">
    <name type="scientific">Sphingobacterium hotanense</name>
    <dbReference type="NCBI Taxonomy" id="649196"/>
    <lineage>
        <taxon>Bacteria</taxon>
        <taxon>Pseudomonadati</taxon>
        <taxon>Bacteroidota</taxon>
        <taxon>Sphingobacteriia</taxon>
        <taxon>Sphingobacteriales</taxon>
        <taxon>Sphingobacteriaceae</taxon>
        <taxon>Sphingobacterium</taxon>
    </lineage>
</organism>
<dbReference type="EMBL" id="JACAGK010000046">
    <property type="protein sequence ID" value="MDM1049429.1"/>
    <property type="molecule type" value="Genomic_DNA"/>
</dbReference>
<protein>
    <submittedName>
        <fullName evidence="8">PLDc N-terminal domain-containing protein</fullName>
    </submittedName>
</protein>
<evidence type="ECO:0000256" key="2">
    <source>
        <dbReference type="ARBA" id="ARBA00022475"/>
    </source>
</evidence>
<keyword evidence="2" id="KW-1003">Cell membrane</keyword>
<evidence type="ECO:0000256" key="1">
    <source>
        <dbReference type="ARBA" id="ARBA00004651"/>
    </source>
</evidence>
<keyword evidence="3 6" id="KW-0812">Transmembrane</keyword>
<evidence type="ECO:0000256" key="3">
    <source>
        <dbReference type="ARBA" id="ARBA00022692"/>
    </source>
</evidence>
<comment type="caution">
    <text evidence="8">The sequence shown here is derived from an EMBL/GenBank/DDBJ whole genome shotgun (WGS) entry which is preliminary data.</text>
</comment>
<feature type="transmembrane region" description="Helical" evidence="6">
    <location>
        <begin position="45"/>
        <end position="65"/>
    </location>
</feature>
<name>A0ABT7NQH6_9SPHI</name>
<sequence length="78" mass="8984">MDAVLNQFSSPLFLWQCFVICALAMMIVALILVARNKHLNLFNSILIALIIVLVPFFGSLFYFLFNKRIKNRHAQLQA</sequence>
<proteinExistence type="predicted"/>
<dbReference type="Proteomes" id="UP001170954">
    <property type="component" value="Unassembled WGS sequence"/>
</dbReference>
<reference evidence="8" key="2">
    <citation type="journal article" date="2022" name="Sci. Total Environ.">
        <title>Prevalence, transmission, and molecular epidemiology of tet(X)-positive bacteria among humans, animals, and environmental niches in China: An epidemiological, and genomic-based study.</title>
        <authorList>
            <person name="Dong N."/>
            <person name="Zeng Y."/>
            <person name="Cai C."/>
            <person name="Sun C."/>
            <person name="Lu J."/>
            <person name="Liu C."/>
            <person name="Zhou H."/>
            <person name="Sun Q."/>
            <person name="Shu L."/>
            <person name="Wang H."/>
            <person name="Wang Y."/>
            <person name="Wang S."/>
            <person name="Wu C."/>
            <person name="Chan E.W."/>
            <person name="Chen G."/>
            <person name="Shen Z."/>
            <person name="Chen S."/>
            <person name="Zhang R."/>
        </authorList>
    </citation>
    <scope>NUCLEOTIDE SEQUENCE</scope>
    <source>
        <strain evidence="8">R1692</strain>
    </source>
</reference>
<evidence type="ECO:0000313" key="8">
    <source>
        <dbReference type="EMBL" id="MDM1049429.1"/>
    </source>
</evidence>
<evidence type="ECO:0000256" key="5">
    <source>
        <dbReference type="ARBA" id="ARBA00023136"/>
    </source>
</evidence>
<keyword evidence="5 6" id="KW-0472">Membrane</keyword>
<dbReference type="Pfam" id="PF13396">
    <property type="entry name" value="PLDc_N"/>
    <property type="match status" value="1"/>
</dbReference>
<comment type="subcellular location">
    <subcellularLocation>
        <location evidence="1">Cell membrane</location>
        <topology evidence="1">Multi-pass membrane protein</topology>
    </subcellularLocation>
</comment>
<keyword evidence="4 6" id="KW-1133">Transmembrane helix</keyword>
<evidence type="ECO:0000313" key="9">
    <source>
        <dbReference type="Proteomes" id="UP001170954"/>
    </source>
</evidence>
<feature type="domain" description="Cardiolipin synthase N-terminal" evidence="7">
    <location>
        <begin position="25"/>
        <end position="65"/>
    </location>
</feature>
<keyword evidence="9" id="KW-1185">Reference proteome</keyword>
<dbReference type="RefSeq" id="WP_286651859.1">
    <property type="nucleotide sequence ID" value="NZ_JACAGK010000046.1"/>
</dbReference>
<dbReference type="InterPro" id="IPR027379">
    <property type="entry name" value="CLS_N"/>
</dbReference>